<gene>
    <name evidence="1" type="ORF">EVOR1521_LOCUS3787</name>
</gene>
<organism evidence="1 2">
    <name type="scientific">Effrenium voratum</name>
    <dbReference type="NCBI Taxonomy" id="2562239"/>
    <lineage>
        <taxon>Eukaryota</taxon>
        <taxon>Sar</taxon>
        <taxon>Alveolata</taxon>
        <taxon>Dinophyceae</taxon>
        <taxon>Suessiales</taxon>
        <taxon>Symbiodiniaceae</taxon>
        <taxon>Effrenium</taxon>
    </lineage>
</organism>
<evidence type="ECO:0000313" key="2">
    <source>
        <dbReference type="Proteomes" id="UP001178507"/>
    </source>
</evidence>
<accession>A0AA36MP22</accession>
<dbReference type="Proteomes" id="UP001178507">
    <property type="component" value="Unassembled WGS sequence"/>
</dbReference>
<dbReference type="EMBL" id="CAUJNA010000234">
    <property type="protein sequence ID" value="CAJ1374162.1"/>
    <property type="molecule type" value="Genomic_DNA"/>
</dbReference>
<comment type="caution">
    <text evidence="1">The sequence shown here is derived from an EMBL/GenBank/DDBJ whole genome shotgun (WGS) entry which is preliminary data.</text>
</comment>
<protein>
    <submittedName>
        <fullName evidence="1">Uncharacterized protein</fullName>
    </submittedName>
</protein>
<evidence type="ECO:0000313" key="1">
    <source>
        <dbReference type="EMBL" id="CAJ1374162.1"/>
    </source>
</evidence>
<dbReference type="AlphaFoldDB" id="A0AA36MP22"/>
<sequence length="102" mass="11104">MFVHAMTLARVAFPVYRLRPQGSSSASCRAAVCIALDASVSLKTRGKKQNTLLKGMPLMEGVVACEFCARAAWSAAFHLLVSFVFERKRCSCIFASGNWASL</sequence>
<reference evidence="1" key="1">
    <citation type="submission" date="2023-08" db="EMBL/GenBank/DDBJ databases">
        <authorList>
            <person name="Chen Y."/>
            <person name="Shah S."/>
            <person name="Dougan E. K."/>
            <person name="Thang M."/>
            <person name="Chan C."/>
        </authorList>
    </citation>
    <scope>NUCLEOTIDE SEQUENCE</scope>
</reference>
<name>A0AA36MP22_9DINO</name>
<proteinExistence type="predicted"/>
<keyword evidence="2" id="KW-1185">Reference proteome</keyword>